<organism evidence="4 5">
    <name type="scientific">Calderihabitans maritimus</name>
    <dbReference type="NCBI Taxonomy" id="1246530"/>
    <lineage>
        <taxon>Bacteria</taxon>
        <taxon>Bacillati</taxon>
        <taxon>Bacillota</taxon>
        <taxon>Clostridia</taxon>
        <taxon>Neomoorellales</taxon>
        <taxon>Calderihabitantaceae</taxon>
        <taxon>Calderihabitans</taxon>
    </lineage>
</organism>
<protein>
    <submittedName>
        <fullName evidence="4">Alpha-galactosidase</fullName>
    </submittedName>
</protein>
<reference evidence="5" key="1">
    <citation type="journal article" date="2017" name="Appl. Environ. Microbiol.">
        <title>Genomic analysis of Calderihabitans maritimus KKC1, a thermophilic hydrogenogenic carboxydotrophic bacterium isolated from marine sediment.</title>
        <authorList>
            <person name="Omae K."/>
            <person name="Yoneda Y."/>
            <person name="Fukuyama Y."/>
            <person name="Yoshida T."/>
            <person name="Sako Y."/>
        </authorList>
    </citation>
    <scope>NUCLEOTIDE SEQUENCE [LARGE SCALE GENOMIC DNA]</scope>
    <source>
        <strain evidence="5">KKC1</strain>
    </source>
</reference>
<dbReference type="InterPro" id="IPR013783">
    <property type="entry name" value="Ig-like_fold"/>
</dbReference>
<dbReference type="RefSeq" id="WP_088554640.1">
    <property type="nucleotide sequence ID" value="NZ_BDGJ01000145.1"/>
</dbReference>
<feature type="chain" id="PRO_5012216093" evidence="2">
    <location>
        <begin position="28"/>
        <end position="386"/>
    </location>
</feature>
<feature type="domain" description="Alpha-galactosidase NEW3" evidence="3">
    <location>
        <begin position="267"/>
        <end position="341"/>
    </location>
</feature>
<name>A0A1Z5HVE7_9FIRM</name>
<gene>
    <name evidence="4" type="ORF">KKC1_26440</name>
</gene>
<keyword evidence="1" id="KW-1133">Transmembrane helix</keyword>
<dbReference type="PANTHER" id="PTHR39198:SF1">
    <property type="entry name" value="ALPHA-GALACTOSIDASE NEW3 DOMAIN-CONTAINING PROTEIN"/>
    <property type="match status" value="1"/>
</dbReference>
<keyword evidence="2" id="KW-0732">Signal</keyword>
<feature type="domain" description="Alpha-galactosidase NEW3" evidence="3">
    <location>
        <begin position="42"/>
        <end position="120"/>
    </location>
</feature>
<feature type="signal peptide" evidence="2">
    <location>
        <begin position="1"/>
        <end position="27"/>
    </location>
</feature>
<evidence type="ECO:0000256" key="2">
    <source>
        <dbReference type="SAM" id="SignalP"/>
    </source>
</evidence>
<dbReference type="AlphaFoldDB" id="A0A1Z5HVE7"/>
<evidence type="ECO:0000313" key="5">
    <source>
        <dbReference type="Proteomes" id="UP000197032"/>
    </source>
</evidence>
<feature type="transmembrane region" description="Helical" evidence="1">
    <location>
        <begin position="360"/>
        <end position="380"/>
    </location>
</feature>
<proteinExistence type="predicted"/>
<accession>A0A1Z5HVE7</accession>
<comment type="caution">
    <text evidence="4">The sequence shown here is derived from an EMBL/GenBank/DDBJ whole genome shotgun (WGS) entry which is preliminary data.</text>
</comment>
<dbReference type="OrthoDB" id="8631677at2"/>
<dbReference type="Gene3D" id="2.60.40.10">
    <property type="entry name" value="Immunoglobulins"/>
    <property type="match status" value="1"/>
</dbReference>
<dbReference type="EMBL" id="BDGJ01000145">
    <property type="protein sequence ID" value="GAW93513.1"/>
    <property type="molecule type" value="Genomic_DNA"/>
</dbReference>
<evidence type="ECO:0000256" key="1">
    <source>
        <dbReference type="SAM" id="Phobius"/>
    </source>
</evidence>
<dbReference type="PANTHER" id="PTHR39198">
    <property type="entry name" value="HYPOTHETICAL MEMBRANE PROTEIN, CONSERVED"/>
    <property type="match status" value="1"/>
</dbReference>
<sequence length="386" mass="42468">MRNYSFTLLAVCFIISFVFILASPAFAQGIFLSTDYPGIVVKPGEKVEIPLEITNHTSAARTVNLEIVEGPKGWETNLKRFNREVFKALVMPGQKTELDFEVDVPDDVEKGIYKFVLRASSRSIASNLTIEIKVDPEGAAGTSIVTDYPVLRGPSDARFQFSVDLVNESSYEQMYSLSAVAPPGWEVYFTPAYEDERIASITLDKGATKGLEVNVKPPRFVKEGEYPIKVKALGSRSSAEADLKVIITGDYELNLTTETGRLNMTAVAGRENILKLRVENLGTKEINDITFDASEPQNWRVKFEPERIKSLAAGEAATITATVIPASRAIAGDYAFTISASADGAYDDFELRVTVKTSTMWGIIGVLIIAGVVAGVYWLFQKYGRR</sequence>
<dbReference type="Proteomes" id="UP000197032">
    <property type="component" value="Unassembled WGS sequence"/>
</dbReference>
<dbReference type="Pfam" id="PF10633">
    <property type="entry name" value="NPCBM_assoc"/>
    <property type="match status" value="2"/>
</dbReference>
<evidence type="ECO:0000313" key="4">
    <source>
        <dbReference type="EMBL" id="GAW93513.1"/>
    </source>
</evidence>
<keyword evidence="5" id="KW-1185">Reference proteome</keyword>
<keyword evidence="1" id="KW-0812">Transmembrane</keyword>
<evidence type="ECO:0000259" key="3">
    <source>
        <dbReference type="Pfam" id="PF10633"/>
    </source>
</evidence>
<keyword evidence="1" id="KW-0472">Membrane</keyword>
<dbReference type="InterPro" id="IPR018905">
    <property type="entry name" value="A-galactase_NEW3"/>
</dbReference>